<comment type="caution">
    <text evidence="9">The sequence shown here is derived from an EMBL/GenBank/DDBJ whole genome shotgun (WGS) entry which is preliminary data.</text>
</comment>
<keyword evidence="10" id="KW-1185">Reference proteome</keyword>
<evidence type="ECO:0000256" key="5">
    <source>
        <dbReference type="ARBA" id="ARBA00022989"/>
    </source>
</evidence>
<dbReference type="Gene3D" id="3.40.50.300">
    <property type="entry name" value="P-loop containing nucleotide triphosphate hydrolases"/>
    <property type="match status" value="1"/>
</dbReference>
<name>A0AAE3JCT5_9FIRM</name>
<dbReference type="PANTHER" id="PTHR24221:SF654">
    <property type="entry name" value="ATP-BINDING CASSETTE SUB-FAMILY B MEMBER 6"/>
    <property type="match status" value="1"/>
</dbReference>
<dbReference type="GO" id="GO:0016887">
    <property type="term" value="F:ATP hydrolysis activity"/>
    <property type="evidence" value="ECO:0007669"/>
    <property type="project" value="InterPro"/>
</dbReference>
<organism evidence="9 10">
    <name type="scientific">Anthropogastromicrobium aceti</name>
    <dbReference type="NCBI Taxonomy" id="2981768"/>
    <lineage>
        <taxon>Bacteria</taxon>
        <taxon>Bacillati</taxon>
        <taxon>Bacillota</taxon>
        <taxon>Clostridia</taxon>
        <taxon>Lachnospirales</taxon>
        <taxon>Lachnospiraceae</taxon>
        <taxon>Anthropogastromicrobium</taxon>
    </lineage>
</organism>
<dbReference type="PANTHER" id="PTHR24221">
    <property type="entry name" value="ATP-BINDING CASSETTE SUB-FAMILY B"/>
    <property type="match status" value="1"/>
</dbReference>
<dbReference type="InterPro" id="IPR003593">
    <property type="entry name" value="AAA+_ATPase"/>
</dbReference>
<evidence type="ECO:0000259" key="8">
    <source>
        <dbReference type="PROSITE" id="PS50893"/>
    </source>
</evidence>
<comment type="subcellular location">
    <subcellularLocation>
        <location evidence="1">Cell membrane</location>
        <topology evidence="1">Multi-pass membrane protein</topology>
    </subcellularLocation>
</comment>
<protein>
    <submittedName>
        <fullName evidence="9">ABC transporter ATP-binding protein/permease</fullName>
    </submittedName>
</protein>
<dbReference type="SUPFAM" id="SSF52540">
    <property type="entry name" value="P-loop containing nucleoside triphosphate hydrolases"/>
    <property type="match status" value="1"/>
</dbReference>
<keyword evidence="2 7" id="KW-0812">Transmembrane</keyword>
<evidence type="ECO:0000256" key="1">
    <source>
        <dbReference type="ARBA" id="ARBA00004651"/>
    </source>
</evidence>
<dbReference type="SUPFAM" id="SSF90123">
    <property type="entry name" value="ABC transporter transmembrane region"/>
    <property type="match status" value="1"/>
</dbReference>
<reference evidence="9 10" key="1">
    <citation type="submission" date="2021-10" db="EMBL/GenBank/DDBJ databases">
        <title>Anaerobic single-cell dispensing facilitates the cultivation of human gut bacteria.</title>
        <authorList>
            <person name="Afrizal A."/>
        </authorList>
    </citation>
    <scope>NUCLEOTIDE SEQUENCE [LARGE SCALE GENOMIC DNA]</scope>
    <source>
        <strain evidence="9 10">CLA-AA-H224</strain>
    </source>
</reference>
<dbReference type="PROSITE" id="PS50893">
    <property type="entry name" value="ABC_TRANSPORTER_2"/>
    <property type="match status" value="1"/>
</dbReference>
<dbReference type="Gene3D" id="1.20.1560.10">
    <property type="entry name" value="ABC transporter type 1, transmembrane domain"/>
    <property type="match status" value="1"/>
</dbReference>
<dbReference type="RefSeq" id="WP_308732033.1">
    <property type="nucleotide sequence ID" value="NZ_JAJEQN010000027.1"/>
</dbReference>
<feature type="transmembrane region" description="Helical" evidence="7">
    <location>
        <begin position="57"/>
        <end position="77"/>
    </location>
</feature>
<evidence type="ECO:0000256" key="3">
    <source>
        <dbReference type="ARBA" id="ARBA00022741"/>
    </source>
</evidence>
<dbReference type="InterPro" id="IPR027417">
    <property type="entry name" value="P-loop_NTPase"/>
</dbReference>
<evidence type="ECO:0000256" key="4">
    <source>
        <dbReference type="ARBA" id="ARBA00022840"/>
    </source>
</evidence>
<accession>A0AAE3JCT5</accession>
<evidence type="ECO:0000256" key="7">
    <source>
        <dbReference type="SAM" id="Phobius"/>
    </source>
</evidence>
<dbReference type="InterPro" id="IPR017871">
    <property type="entry name" value="ABC_transporter-like_CS"/>
</dbReference>
<gene>
    <name evidence="9" type="ORF">LKD48_10855</name>
</gene>
<evidence type="ECO:0000256" key="2">
    <source>
        <dbReference type="ARBA" id="ARBA00022692"/>
    </source>
</evidence>
<dbReference type="GO" id="GO:0034040">
    <property type="term" value="F:ATPase-coupled lipid transmembrane transporter activity"/>
    <property type="evidence" value="ECO:0007669"/>
    <property type="project" value="TreeGrafter"/>
</dbReference>
<dbReference type="GO" id="GO:0005524">
    <property type="term" value="F:ATP binding"/>
    <property type="evidence" value="ECO:0007669"/>
    <property type="project" value="UniProtKB-KW"/>
</dbReference>
<dbReference type="SMART" id="SM00382">
    <property type="entry name" value="AAA"/>
    <property type="match status" value="1"/>
</dbReference>
<dbReference type="EMBL" id="JAJEQN010000027">
    <property type="protein sequence ID" value="MCC2222129.1"/>
    <property type="molecule type" value="Genomic_DNA"/>
</dbReference>
<feature type="domain" description="ABC transporter" evidence="8">
    <location>
        <begin position="341"/>
        <end position="583"/>
    </location>
</feature>
<dbReference type="AlphaFoldDB" id="A0AAE3JCT5"/>
<proteinExistence type="predicted"/>
<dbReference type="InterPro" id="IPR036640">
    <property type="entry name" value="ABC1_TM_sf"/>
</dbReference>
<dbReference type="Pfam" id="PF00005">
    <property type="entry name" value="ABC_tran"/>
    <property type="match status" value="1"/>
</dbReference>
<dbReference type="InterPro" id="IPR039421">
    <property type="entry name" value="Type_1_exporter"/>
</dbReference>
<sequence length="591" mass="66590">MKKTMKMNLWFLKKLYQYDKKRFGSMAALILIRAIKTLLSVITIKVALDCIVTYHSFWYLAGFVAAERIVSSLLALIECKIDWLDKEIQNNTIKKQLGAEMFRQAEALSLERLDHTEMYDQYKIVLEEIGSRSGSFLQSTENLLTGICNIAVTMIFVLTIDIRFILIAALSAVIGAVAGNKIAQKEVQKREELIRHERKRDYIKRIFYVPEYNEMTRLTNANSFLLQKYDESVSDIKQVLRSHQPTIAHWNDLNILQIFTLNFGLSALLMARDIAAGTVSASAFTSVMFACSTMSGSVGWVSNELSEMKKHALYIEKLQDFLNKTQEAKGTVSVAPGMHEITLQDVHFHYSANVAREVTDGISLHIKSGEKIALVGENGAGKTTLIKLIEGLYRQTAGSILIDKMPIETFDGKSLRGSIATVMQKPVHYSFTIAENILLREVQNDTDRRRVQKVLEESGLWERVSHLPKGMDSVLGKEFDEEGIELSGGESQKLAIARALYEDAGVLILDEPANSLDPIAEAEMYERMFAAGKDRTLILISHRLYSTRKADRICYIENGKIAEEGTHEELMKANGKYAAMYHLQAGLYAQE</sequence>
<keyword evidence="4 9" id="KW-0067">ATP-binding</keyword>
<evidence type="ECO:0000313" key="10">
    <source>
        <dbReference type="Proteomes" id="UP001198200"/>
    </source>
</evidence>
<dbReference type="Proteomes" id="UP001198200">
    <property type="component" value="Unassembled WGS sequence"/>
</dbReference>
<dbReference type="PROSITE" id="PS00211">
    <property type="entry name" value="ABC_TRANSPORTER_1"/>
    <property type="match status" value="1"/>
</dbReference>
<keyword evidence="3" id="KW-0547">Nucleotide-binding</keyword>
<keyword evidence="6 7" id="KW-0472">Membrane</keyword>
<keyword evidence="5 7" id="KW-1133">Transmembrane helix</keyword>
<feature type="transmembrane region" description="Helical" evidence="7">
    <location>
        <begin position="164"/>
        <end position="183"/>
    </location>
</feature>
<dbReference type="GO" id="GO:0005886">
    <property type="term" value="C:plasma membrane"/>
    <property type="evidence" value="ECO:0007669"/>
    <property type="project" value="UniProtKB-SubCell"/>
</dbReference>
<evidence type="ECO:0000256" key="6">
    <source>
        <dbReference type="ARBA" id="ARBA00023136"/>
    </source>
</evidence>
<dbReference type="InterPro" id="IPR003439">
    <property type="entry name" value="ABC_transporter-like_ATP-bd"/>
</dbReference>
<evidence type="ECO:0000313" key="9">
    <source>
        <dbReference type="EMBL" id="MCC2222129.1"/>
    </source>
</evidence>